<feature type="transmembrane region" description="Helical" evidence="1">
    <location>
        <begin position="229"/>
        <end position="252"/>
    </location>
</feature>
<keyword evidence="1" id="KW-0472">Membrane</keyword>
<feature type="transmembrane region" description="Helical" evidence="1">
    <location>
        <begin position="272"/>
        <end position="291"/>
    </location>
</feature>
<evidence type="ECO:0000313" key="3">
    <source>
        <dbReference type="Proteomes" id="UP000308917"/>
    </source>
</evidence>
<feature type="transmembrane region" description="Helical" evidence="1">
    <location>
        <begin position="116"/>
        <end position="149"/>
    </location>
</feature>
<proteinExistence type="predicted"/>
<feature type="transmembrane region" description="Helical" evidence="1">
    <location>
        <begin position="183"/>
        <end position="209"/>
    </location>
</feature>
<keyword evidence="3" id="KW-1185">Reference proteome</keyword>
<dbReference type="InterPro" id="IPR030802">
    <property type="entry name" value="Permease_MalE"/>
</dbReference>
<accession>A0A4S8F4W1</accession>
<feature type="transmembrane region" description="Helical" evidence="1">
    <location>
        <begin position="48"/>
        <end position="66"/>
    </location>
</feature>
<protein>
    <submittedName>
        <fullName evidence="2">ABC transporter permease</fullName>
    </submittedName>
</protein>
<dbReference type="EMBL" id="STFG01000007">
    <property type="protein sequence ID" value="THU02049.1"/>
    <property type="molecule type" value="Genomic_DNA"/>
</dbReference>
<reference evidence="2 3" key="1">
    <citation type="journal article" date="2015" name="Antonie Van Leeuwenhoek">
        <title>Lampropedia puyangensis sp. nov., isolated from symptomatic bark of Populus ? euramericana canker and emended description of Lampropedia hyalina (Ehrenberg 1832) Lee et al. 2004.</title>
        <authorList>
            <person name="Li Y."/>
            <person name="Wang T."/>
            <person name="Piao C.G."/>
            <person name="Wang L.F."/>
            <person name="Tian G.Z."/>
            <person name="Zhu T.H."/>
            <person name="Guo M.W."/>
        </authorList>
    </citation>
    <scope>NUCLEOTIDE SEQUENCE [LARGE SCALE GENOMIC DNA]</scope>
    <source>
        <strain evidence="2 3">2-bin</strain>
    </source>
</reference>
<dbReference type="OrthoDB" id="8903628at2"/>
<evidence type="ECO:0000313" key="2">
    <source>
        <dbReference type="EMBL" id="THU02049.1"/>
    </source>
</evidence>
<dbReference type="Proteomes" id="UP000308917">
    <property type="component" value="Unassembled WGS sequence"/>
</dbReference>
<evidence type="ECO:0000256" key="1">
    <source>
        <dbReference type="SAM" id="Phobius"/>
    </source>
</evidence>
<sequence length="292" mass="32565">MHPPDASPPKATSLIEPEVAALSLNRAQPPNATHTSGNTVRQHLSEWWWLWWNNAYLGSAALVMLCSPNRYWLKTAHIVTMHVYARLRWPLVFFVVITGLSSTVITQIVAQTLSRYGMGALALALLIRVMLVEVIPIAAALVVAIKLTIPLGAELSRLRRTQHLNRLREAGADALRLEFLPRLLMGIYGVVMFSIMGSAIVTLTMYQGIYGYTWAGHETFTHVFARVMTPFFTFIFAGKAIAFGYIVALIPLTSAFSSTRFGLRRDTELATLARMLLLLMAVQVLSLVINYY</sequence>
<dbReference type="Pfam" id="PF02405">
    <property type="entry name" value="MlaE"/>
    <property type="match status" value="1"/>
</dbReference>
<comment type="caution">
    <text evidence="2">The sequence shown here is derived from an EMBL/GenBank/DDBJ whole genome shotgun (WGS) entry which is preliminary data.</text>
</comment>
<keyword evidence="1" id="KW-0812">Transmembrane</keyword>
<organism evidence="2 3">
    <name type="scientific">Lampropedia puyangensis</name>
    <dbReference type="NCBI Taxonomy" id="1330072"/>
    <lineage>
        <taxon>Bacteria</taxon>
        <taxon>Pseudomonadati</taxon>
        <taxon>Pseudomonadota</taxon>
        <taxon>Betaproteobacteria</taxon>
        <taxon>Burkholderiales</taxon>
        <taxon>Comamonadaceae</taxon>
        <taxon>Lampropedia</taxon>
    </lineage>
</organism>
<name>A0A4S8F4W1_9BURK</name>
<gene>
    <name evidence="2" type="ORF">E9531_08635</name>
</gene>
<keyword evidence="1" id="KW-1133">Transmembrane helix</keyword>
<dbReference type="GO" id="GO:0043190">
    <property type="term" value="C:ATP-binding cassette (ABC) transporter complex"/>
    <property type="evidence" value="ECO:0007669"/>
    <property type="project" value="InterPro"/>
</dbReference>
<dbReference type="AlphaFoldDB" id="A0A4S8F4W1"/>
<feature type="transmembrane region" description="Helical" evidence="1">
    <location>
        <begin position="87"/>
        <end position="110"/>
    </location>
</feature>
<dbReference type="RefSeq" id="WP_136573357.1">
    <property type="nucleotide sequence ID" value="NZ_STFG01000007.1"/>
</dbReference>